<dbReference type="GeneID" id="27689497"/>
<keyword evidence="3" id="KW-1185">Reference proteome</keyword>
<evidence type="ECO:0000256" key="1">
    <source>
        <dbReference type="SAM" id="MobiDB-lite"/>
    </source>
</evidence>
<feature type="compositionally biased region" description="Polar residues" evidence="1">
    <location>
        <begin position="166"/>
        <end position="176"/>
    </location>
</feature>
<evidence type="ECO:0000313" key="3">
    <source>
        <dbReference type="Proteomes" id="UP000053201"/>
    </source>
</evidence>
<accession>A0A0L0HA76</accession>
<feature type="region of interest" description="Disordered" evidence="1">
    <location>
        <begin position="1"/>
        <end position="48"/>
    </location>
</feature>
<reference evidence="2 3" key="1">
    <citation type="submission" date="2009-08" db="EMBL/GenBank/DDBJ databases">
        <title>The Genome Sequence of Spizellomyces punctatus strain DAOM BR117.</title>
        <authorList>
            <consortium name="The Broad Institute Genome Sequencing Platform"/>
            <person name="Russ C."/>
            <person name="Cuomo C."/>
            <person name="Shea T."/>
            <person name="Young S.K."/>
            <person name="Zeng Q."/>
            <person name="Koehrsen M."/>
            <person name="Haas B."/>
            <person name="Borodovsky M."/>
            <person name="Guigo R."/>
            <person name="Alvarado L."/>
            <person name="Berlin A."/>
            <person name="Bochicchio J."/>
            <person name="Borenstein D."/>
            <person name="Chapman S."/>
            <person name="Chen Z."/>
            <person name="Engels R."/>
            <person name="Freedman E."/>
            <person name="Gellesch M."/>
            <person name="Goldberg J."/>
            <person name="Griggs A."/>
            <person name="Gujja S."/>
            <person name="Heiman D."/>
            <person name="Hepburn T."/>
            <person name="Howarth C."/>
            <person name="Jen D."/>
            <person name="Larson L."/>
            <person name="Lewis B."/>
            <person name="Mehta T."/>
            <person name="Park D."/>
            <person name="Pearson M."/>
            <person name="Roberts A."/>
            <person name="Saif S."/>
            <person name="Shenoy N."/>
            <person name="Sisk P."/>
            <person name="Stolte C."/>
            <person name="Sykes S."/>
            <person name="Thomson T."/>
            <person name="Walk T."/>
            <person name="White J."/>
            <person name="Yandava C."/>
            <person name="Burger G."/>
            <person name="Gray M.W."/>
            <person name="Holland P.W.H."/>
            <person name="King N."/>
            <person name="Lang F.B.F."/>
            <person name="Roger A.J."/>
            <person name="Ruiz-Trillo I."/>
            <person name="Lander E."/>
            <person name="Nusbaum C."/>
        </authorList>
    </citation>
    <scope>NUCLEOTIDE SEQUENCE [LARGE SCALE GENOMIC DNA]</scope>
    <source>
        <strain evidence="2 3">DAOM BR117</strain>
    </source>
</reference>
<sequence>MWLLSKIWHKRKQKPTKTSKKKPTNAKTGVRPTPVFGPPNQTSNTNKAPAISDSVLEQDPEERVLDQAPTLPPLIKVSDVDEGIDIPAVDHLAVTTADDLVPSKASRKSWESDETHRIESDEVTIKQFDNHDKSEDIKDGKECAHELPRCPAIDISPPRSAGSDELSGNTVNNDSLLLSEPLSGYSCDESSDEGEDDISVTASLLDEYTTADRDRRPSMCSAYEPRRQGPWIRPKHSSPEMSYWRSSHLCRTSLDALRHPSNDPISHRPSPLAIPLNASPVAIDNQFWSAPIDAQSLRAYSVCENVNTRGRACSIDEFRSLNNFDMDPTHRSPMPGELLLSSDAITSPEDLAMSARKILDEILVIAASVMENAIQHQEAQDRQNVHRYSHVTPSRQRSLHIPRTTQYFHSLACYRLLRSSLSKIEAQRQEMGGANAYRMARALGPFEDMYEEIVKGDIRFDKLVNHLCAGEGGNPPIGRP</sequence>
<dbReference type="EMBL" id="KQ257460">
    <property type="protein sequence ID" value="KNC98470.1"/>
    <property type="molecule type" value="Genomic_DNA"/>
</dbReference>
<evidence type="ECO:0000313" key="2">
    <source>
        <dbReference type="EMBL" id="KNC98470.1"/>
    </source>
</evidence>
<dbReference type="OrthoDB" id="10306038at2759"/>
<dbReference type="Proteomes" id="UP000053201">
    <property type="component" value="Unassembled WGS sequence"/>
</dbReference>
<feature type="compositionally biased region" description="Acidic residues" evidence="1">
    <location>
        <begin position="189"/>
        <end position="198"/>
    </location>
</feature>
<dbReference type="AlphaFoldDB" id="A0A0L0HA76"/>
<gene>
    <name evidence="2" type="ORF">SPPG_06171</name>
</gene>
<dbReference type="VEuPathDB" id="FungiDB:SPPG_06171"/>
<proteinExistence type="predicted"/>
<protein>
    <submittedName>
        <fullName evidence="2">Uncharacterized protein</fullName>
    </submittedName>
</protein>
<dbReference type="RefSeq" id="XP_016606510.1">
    <property type="nucleotide sequence ID" value="XM_016754374.1"/>
</dbReference>
<feature type="region of interest" description="Disordered" evidence="1">
    <location>
        <begin position="149"/>
        <end position="204"/>
    </location>
</feature>
<dbReference type="InParanoid" id="A0A0L0HA76"/>
<feature type="compositionally biased region" description="Basic residues" evidence="1">
    <location>
        <begin position="7"/>
        <end position="24"/>
    </location>
</feature>
<name>A0A0L0HA76_SPIPD</name>
<organism evidence="2 3">
    <name type="scientific">Spizellomyces punctatus (strain DAOM BR117)</name>
    <dbReference type="NCBI Taxonomy" id="645134"/>
    <lineage>
        <taxon>Eukaryota</taxon>
        <taxon>Fungi</taxon>
        <taxon>Fungi incertae sedis</taxon>
        <taxon>Chytridiomycota</taxon>
        <taxon>Chytridiomycota incertae sedis</taxon>
        <taxon>Chytridiomycetes</taxon>
        <taxon>Spizellomycetales</taxon>
        <taxon>Spizellomycetaceae</taxon>
        <taxon>Spizellomyces</taxon>
    </lineage>
</organism>
<feature type="region of interest" description="Disordered" evidence="1">
    <location>
        <begin position="215"/>
        <end position="234"/>
    </location>
</feature>